<dbReference type="InterPro" id="IPR018490">
    <property type="entry name" value="cNMP-bd_dom_sf"/>
</dbReference>
<dbReference type="GO" id="GO:0016020">
    <property type="term" value="C:membrane"/>
    <property type="evidence" value="ECO:0007669"/>
    <property type="project" value="UniProtKB-SubCell"/>
</dbReference>
<dbReference type="InterPro" id="IPR014710">
    <property type="entry name" value="RmlC-like_jellyroll"/>
</dbReference>
<keyword evidence="1" id="KW-1071">Ligand-gated ion channel</keyword>
<evidence type="ECO:0000256" key="3">
    <source>
        <dbReference type="SAM" id="Phobius"/>
    </source>
</evidence>
<gene>
    <name evidence="4" type="ORF">M0R45_021063</name>
</gene>
<accession>A0AAW1XAN2</accession>
<organism evidence="4 5">
    <name type="scientific">Rubus argutus</name>
    <name type="common">Southern blackberry</name>
    <dbReference type="NCBI Taxonomy" id="59490"/>
    <lineage>
        <taxon>Eukaryota</taxon>
        <taxon>Viridiplantae</taxon>
        <taxon>Streptophyta</taxon>
        <taxon>Embryophyta</taxon>
        <taxon>Tracheophyta</taxon>
        <taxon>Spermatophyta</taxon>
        <taxon>Magnoliopsida</taxon>
        <taxon>eudicotyledons</taxon>
        <taxon>Gunneridae</taxon>
        <taxon>Pentapetalae</taxon>
        <taxon>rosids</taxon>
        <taxon>fabids</taxon>
        <taxon>Rosales</taxon>
        <taxon>Rosaceae</taxon>
        <taxon>Rosoideae</taxon>
        <taxon>Rosoideae incertae sedis</taxon>
        <taxon>Rubus</taxon>
    </lineage>
</organism>
<evidence type="ECO:0000256" key="2">
    <source>
        <dbReference type="ARBA" id="ARBA00023303"/>
    </source>
</evidence>
<evidence type="ECO:0000256" key="1">
    <source>
        <dbReference type="ARBA" id="ARBA00023286"/>
    </source>
</evidence>
<keyword evidence="1" id="KW-0406">Ion transport</keyword>
<keyword evidence="1" id="KW-0813">Transport</keyword>
<dbReference type="GO" id="GO:0034220">
    <property type="term" value="P:monoatomic ion transmembrane transport"/>
    <property type="evidence" value="ECO:0007669"/>
    <property type="project" value="UniProtKB-KW"/>
</dbReference>
<name>A0AAW1XAN2_RUBAR</name>
<sequence length="373" mass="43802">MSRNEWQKLREERRRKIWRICVHIIIYFLALLPIPQVAVLVIFIRMRDSVVYEKTSIVIYLVLQYLVRAYQIYQSCNKFKRVRRWVKGAFYFFLYILAAHVLGAFWYFCSIQRETSCWQQACKNTTRNLSNFGTNLEPSSYLWENCFAILICVIGLLLFMYLLGNVQTYIQMETQKTLLIEEEMIKKKYQDIKMWMSRNGLPKDMKKEITEYINKNKVVEKDLDVDVDINFLFSVTPPALRSSFKVHLCIDTLKKVPVLENMDEDVLISICIYLEPVVYTENNYLVRAVSDNNIKWDQGFNSCAGASTSGTVEHRLLEQIIQLQGDMLREQLVLVRESMLQLRDDMATQGRRLNDITEFLARSGYPGTPPPTP</sequence>
<dbReference type="AlphaFoldDB" id="A0AAW1XAN2"/>
<dbReference type="Proteomes" id="UP001457282">
    <property type="component" value="Unassembled WGS sequence"/>
</dbReference>
<evidence type="ECO:0000313" key="4">
    <source>
        <dbReference type="EMBL" id="KAK9933890.1"/>
    </source>
</evidence>
<protein>
    <submittedName>
        <fullName evidence="4">Uncharacterized protein</fullName>
    </submittedName>
</protein>
<dbReference type="EMBL" id="JBEDUW010000004">
    <property type="protein sequence ID" value="KAK9933890.1"/>
    <property type="molecule type" value="Genomic_DNA"/>
</dbReference>
<keyword evidence="5" id="KW-1185">Reference proteome</keyword>
<dbReference type="PANTHER" id="PTHR45651:SF68">
    <property type="entry name" value="ION TRANSPORT DOMAIN-CONTAINING PROTEIN"/>
    <property type="match status" value="1"/>
</dbReference>
<evidence type="ECO:0000313" key="5">
    <source>
        <dbReference type="Proteomes" id="UP001457282"/>
    </source>
</evidence>
<dbReference type="PANTHER" id="PTHR45651">
    <property type="entry name" value="CYCLIC NUCLEOTIDE-GATED ION CHANNEL 15-RELATED-RELATED"/>
    <property type="match status" value="1"/>
</dbReference>
<keyword evidence="2" id="KW-0407">Ion channel</keyword>
<feature type="transmembrane region" description="Helical" evidence="3">
    <location>
        <begin position="20"/>
        <end position="44"/>
    </location>
</feature>
<feature type="transmembrane region" description="Helical" evidence="3">
    <location>
        <begin position="141"/>
        <end position="163"/>
    </location>
</feature>
<feature type="transmembrane region" description="Helical" evidence="3">
    <location>
        <begin position="88"/>
        <end position="108"/>
    </location>
</feature>
<dbReference type="Gene3D" id="2.60.120.10">
    <property type="entry name" value="Jelly Rolls"/>
    <property type="match status" value="1"/>
</dbReference>
<reference evidence="4 5" key="1">
    <citation type="journal article" date="2023" name="G3 (Bethesda)">
        <title>A chromosome-length genome assembly and annotation of blackberry (Rubus argutus, cv. 'Hillquist').</title>
        <authorList>
            <person name="Bruna T."/>
            <person name="Aryal R."/>
            <person name="Dudchenko O."/>
            <person name="Sargent D.J."/>
            <person name="Mead D."/>
            <person name="Buti M."/>
            <person name="Cavallini A."/>
            <person name="Hytonen T."/>
            <person name="Andres J."/>
            <person name="Pham M."/>
            <person name="Weisz D."/>
            <person name="Mascagni F."/>
            <person name="Usai G."/>
            <person name="Natali L."/>
            <person name="Bassil N."/>
            <person name="Fernandez G.E."/>
            <person name="Lomsadze A."/>
            <person name="Armour M."/>
            <person name="Olukolu B."/>
            <person name="Poorten T."/>
            <person name="Britton C."/>
            <person name="Davik J."/>
            <person name="Ashrafi H."/>
            <person name="Aiden E.L."/>
            <person name="Borodovsky M."/>
            <person name="Worthington M."/>
        </authorList>
    </citation>
    <scope>NUCLEOTIDE SEQUENCE [LARGE SCALE GENOMIC DNA]</scope>
    <source>
        <strain evidence="4">PI 553951</strain>
    </source>
</reference>
<keyword evidence="3" id="KW-0812">Transmembrane</keyword>
<keyword evidence="3" id="KW-0472">Membrane</keyword>
<dbReference type="SUPFAM" id="SSF51206">
    <property type="entry name" value="cAMP-binding domain-like"/>
    <property type="match status" value="1"/>
</dbReference>
<proteinExistence type="predicted"/>
<keyword evidence="3" id="KW-1133">Transmembrane helix</keyword>
<comment type="caution">
    <text evidence="4">The sequence shown here is derived from an EMBL/GenBank/DDBJ whole genome shotgun (WGS) entry which is preliminary data.</text>
</comment>